<dbReference type="EMBL" id="CAJNOK010033044">
    <property type="protein sequence ID" value="CAF1490396.1"/>
    <property type="molecule type" value="Genomic_DNA"/>
</dbReference>
<dbReference type="SUPFAM" id="SSF52266">
    <property type="entry name" value="SGNH hydrolase"/>
    <property type="match status" value="1"/>
</dbReference>
<sequence length="443" mass="50352">RAIDKELQNNFWSCGLDPKLKTYETDYDKETRQLMTRYAINDVFAPTCLYFLLEKKHCLFESPTSELTLTSTSLPSSSTLTSTIPVNMKQQILIYADSHAKNIAKHQPSSASSNFELTVDWLSGRRWLDTYTPHLSAIDSIVTPATSSSLSSISSLILLIATNSLRNVPYQHVILQVQNIITIIRQKFPHITSIAVVTCLPSTKVTHRLPTVDNLNANITNYNKQLKELAGSYNIHVIEPLITTDDLFDGLHIDNAKQHLLFDPIFQYCTSLANPSDTERSQLQQRDTHHQQMEVSNVNDAQNESTTLNNAATLPATTSTSTISPLSVVNDQQEAQQPKIKTKPIRTPSENNARNKIRHKKLKQKLMTNTITRPICKHWPMTLIKQVLHHHLIPCEKTPYPQNGKLLLRFKTVEQAKIANVDLPQEVFNEEQLQYWSHKQTEQ</sequence>
<feature type="region of interest" description="Disordered" evidence="1">
    <location>
        <begin position="298"/>
        <end position="352"/>
    </location>
</feature>
<evidence type="ECO:0000256" key="1">
    <source>
        <dbReference type="SAM" id="MobiDB-lite"/>
    </source>
</evidence>
<dbReference type="EMBL" id="CAJOBC010096554">
    <property type="protein sequence ID" value="CAF4441010.1"/>
    <property type="molecule type" value="Genomic_DNA"/>
</dbReference>
<organism evidence="3 6">
    <name type="scientific">Didymodactylos carnosus</name>
    <dbReference type="NCBI Taxonomy" id="1234261"/>
    <lineage>
        <taxon>Eukaryota</taxon>
        <taxon>Metazoa</taxon>
        <taxon>Spiralia</taxon>
        <taxon>Gnathifera</taxon>
        <taxon>Rotifera</taxon>
        <taxon>Eurotatoria</taxon>
        <taxon>Bdelloidea</taxon>
        <taxon>Philodinida</taxon>
        <taxon>Philodinidae</taxon>
        <taxon>Didymodactylos</taxon>
    </lineage>
</organism>
<dbReference type="EMBL" id="CAJOBA010055004">
    <property type="protein sequence ID" value="CAF4279647.1"/>
    <property type="molecule type" value="Genomic_DNA"/>
</dbReference>
<gene>
    <name evidence="3" type="ORF">GPM918_LOCUS40727</name>
    <name evidence="2" type="ORF">OVA965_LOCUS36468</name>
    <name evidence="5" type="ORF">SRO942_LOCUS41704</name>
    <name evidence="4" type="ORF">TMI583_LOCUS37479</name>
</gene>
<name>A0A815YZR7_9BILA</name>
<dbReference type="Proteomes" id="UP000663829">
    <property type="component" value="Unassembled WGS sequence"/>
</dbReference>
<dbReference type="Proteomes" id="UP000681722">
    <property type="component" value="Unassembled WGS sequence"/>
</dbReference>
<dbReference type="Proteomes" id="UP000682733">
    <property type="component" value="Unassembled WGS sequence"/>
</dbReference>
<feature type="non-terminal residue" evidence="3">
    <location>
        <position position="1"/>
    </location>
</feature>
<feature type="compositionally biased region" description="Low complexity" evidence="1">
    <location>
        <begin position="305"/>
        <end position="327"/>
    </location>
</feature>
<evidence type="ECO:0000313" key="3">
    <source>
        <dbReference type="EMBL" id="CAF1575963.1"/>
    </source>
</evidence>
<accession>A0A815YZR7</accession>
<protein>
    <submittedName>
        <fullName evidence="3">Uncharacterized protein</fullName>
    </submittedName>
</protein>
<evidence type="ECO:0000313" key="2">
    <source>
        <dbReference type="EMBL" id="CAF1490396.1"/>
    </source>
</evidence>
<evidence type="ECO:0000313" key="4">
    <source>
        <dbReference type="EMBL" id="CAF4279647.1"/>
    </source>
</evidence>
<dbReference type="AlphaFoldDB" id="A0A815YZR7"/>
<comment type="caution">
    <text evidence="3">The sequence shown here is derived from an EMBL/GenBank/DDBJ whole genome shotgun (WGS) entry which is preliminary data.</text>
</comment>
<evidence type="ECO:0000313" key="6">
    <source>
        <dbReference type="Proteomes" id="UP000663829"/>
    </source>
</evidence>
<dbReference type="InterPro" id="IPR036514">
    <property type="entry name" value="SGNH_hydro_sf"/>
</dbReference>
<dbReference type="Gene3D" id="3.40.50.1110">
    <property type="entry name" value="SGNH hydrolase"/>
    <property type="match status" value="1"/>
</dbReference>
<reference evidence="3" key="1">
    <citation type="submission" date="2021-02" db="EMBL/GenBank/DDBJ databases">
        <authorList>
            <person name="Nowell W R."/>
        </authorList>
    </citation>
    <scope>NUCLEOTIDE SEQUENCE</scope>
</reference>
<evidence type="ECO:0000313" key="5">
    <source>
        <dbReference type="EMBL" id="CAF4441010.1"/>
    </source>
</evidence>
<dbReference type="EMBL" id="CAJNOQ010030663">
    <property type="protein sequence ID" value="CAF1575963.1"/>
    <property type="molecule type" value="Genomic_DNA"/>
</dbReference>
<dbReference type="Proteomes" id="UP000677228">
    <property type="component" value="Unassembled WGS sequence"/>
</dbReference>
<proteinExistence type="predicted"/>
<keyword evidence="6" id="KW-1185">Reference proteome</keyword>